<protein>
    <submittedName>
        <fullName evidence="9">Cation:proton antiporter</fullName>
    </submittedName>
</protein>
<sequence length="406" mass="43211">MESLAAYFHIDRWPPHPDLLFWIALILLAGALLGDLVQRMLRLPRIIGYCAVGLLVATFGKGLGDGLLLGTDRLIVDLALALLLFELGSRVSLRWLRNNPHLLLTSVLESLLGFWAIFATLSWFGFPPKAALAGSALLGVSAAAVIGRVATELKTAGQVTERMLVLSALNTLYAVLLLKLVSGWLHLDQQGDWIQGVALPLYTFAGSLGMAALLAAAVAVVLRRFELRDENTVLLLLGLVLLSVTAARLLGLSTLLVPLLAGVLLRNTSERPCIWPRHFGTAGGVLVLMLFVIAGAAWSFSALGAGVALAAAALLARWLVRSAVLVGLAHFSGISLRQGAGLALTSWPISATSLVLLAELRLSHPVLAQDLTPVVLSAIALMALPGPALVQAGLWIAREYRTEKNR</sequence>
<proteinExistence type="inferred from homology"/>
<dbReference type="InterPro" id="IPR038770">
    <property type="entry name" value="Na+/solute_symporter_sf"/>
</dbReference>
<dbReference type="EMBL" id="JAXCLA010000004">
    <property type="protein sequence ID" value="MDY0745886.1"/>
    <property type="molecule type" value="Genomic_DNA"/>
</dbReference>
<comment type="subcellular location">
    <subcellularLocation>
        <location evidence="1">Membrane</location>
        <topology evidence="1">Multi-pass membrane protein</topology>
    </subcellularLocation>
</comment>
<evidence type="ECO:0000313" key="9">
    <source>
        <dbReference type="EMBL" id="MDY0745886.1"/>
    </source>
</evidence>
<dbReference type="PANTHER" id="PTHR42751">
    <property type="entry name" value="SODIUM/HYDROGEN EXCHANGER FAMILY/TRKA DOMAIN PROTEIN"/>
    <property type="match status" value="1"/>
</dbReference>
<dbReference type="Gene3D" id="1.20.1530.20">
    <property type="match status" value="1"/>
</dbReference>
<keyword evidence="3" id="KW-0813">Transport</keyword>
<evidence type="ECO:0000256" key="3">
    <source>
        <dbReference type="ARBA" id="ARBA00022448"/>
    </source>
</evidence>
<feature type="transmembrane region" description="Helical" evidence="7">
    <location>
        <begin position="102"/>
        <end position="124"/>
    </location>
</feature>
<dbReference type="Pfam" id="PF00999">
    <property type="entry name" value="Na_H_Exchanger"/>
    <property type="match status" value="1"/>
</dbReference>
<evidence type="ECO:0000256" key="6">
    <source>
        <dbReference type="ARBA" id="ARBA00023136"/>
    </source>
</evidence>
<feature type="domain" description="Cation/H+ exchanger transmembrane" evidence="8">
    <location>
        <begin position="31"/>
        <end position="384"/>
    </location>
</feature>
<feature type="transmembrane region" description="Helical" evidence="7">
    <location>
        <begin position="20"/>
        <end position="37"/>
    </location>
</feature>
<accession>A0ABU5DHX4</accession>
<keyword evidence="5 7" id="KW-1133">Transmembrane helix</keyword>
<keyword evidence="4 7" id="KW-0812">Transmembrane</keyword>
<comment type="caution">
    <text evidence="9">The sequence shown here is derived from an EMBL/GenBank/DDBJ whole genome shotgun (WGS) entry which is preliminary data.</text>
</comment>
<feature type="transmembrane region" description="Helical" evidence="7">
    <location>
        <begin position="285"/>
        <end position="318"/>
    </location>
</feature>
<evidence type="ECO:0000259" key="8">
    <source>
        <dbReference type="Pfam" id="PF00999"/>
    </source>
</evidence>
<feature type="transmembrane region" description="Helical" evidence="7">
    <location>
        <begin position="163"/>
        <end position="187"/>
    </location>
</feature>
<feature type="transmembrane region" description="Helical" evidence="7">
    <location>
        <begin position="75"/>
        <end position="93"/>
    </location>
</feature>
<dbReference type="PANTHER" id="PTHR42751:SF3">
    <property type="entry name" value="SODIUM_GLUTAMATE SYMPORTER"/>
    <property type="match status" value="1"/>
</dbReference>
<feature type="transmembrane region" description="Helical" evidence="7">
    <location>
        <begin position="130"/>
        <end position="151"/>
    </location>
</feature>
<evidence type="ECO:0000256" key="7">
    <source>
        <dbReference type="SAM" id="Phobius"/>
    </source>
</evidence>
<feature type="transmembrane region" description="Helical" evidence="7">
    <location>
        <begin position="46"/>
        <end position="63"/>
    </location>
</feature>
<feature type="transmembrane region" description="Helical" evidence="7">
    <location>
        <begin position="378"/>
        <end position="397"/>
    </location>
</feature>
<feature type="transmembrane region" description="Helical" evidence="7">
    <location>
        <begin position="234"/>
        <end position="265"/>
    </location>
</feature>
<reference evidence="9 10" key="1">
    <citation type="submission" date="2023-11" db="EMBL/GenBank/DDBJ databases">
        <title>Paucibacter sp. nov., isolated from fresh soil in Korea.</title>
        <authorList>
            <person name="Le N.T.T."/>
        </authorList>
    </citation>
    <scope>NUCLEOTIDE SEQUENCE [LARGE SCALE GENOMIC DNA]</scope>
    <source>
        <strain evidence="9 10">R3-3</strain>
    </source>
</reference>
<evidence type="ECO:0000256" key="4">
    <source>
        <dbReference type="ARBA" id="ARBA00022692"/>
    </source>
</evidence>
<dbReference type="Proteomes" id="UP001285263">
    <property type="component" value="Unassembled WGS sequence"/>
</dbReference>
<keyword evidence="10" id="KW-1185">Reference proteome</keyword>
<keyword evidence="6 7" id="KW-0472">Membrane</keyword>
<feature type="transmembrane region" description="Helical" evidence="7">
    <location>
        <begin position="199"/>
        <end position="222"/>
    </location>
</feature>
<evidence type="ECO:0000256" key="1">
    <source>
        <dbReference type="ARBA" id="ARBA00004141"/>
    </source>
</evidence>
<organism evidence="9 10">
    <name type="scientific">Roseateles agri</name>
    <dbReference type="NCBI Taxonomy" id="3098619"/>
    <lineage>
        <taxon>Bacteria</taxon>
        <taxon>Pseudomonadati</taxon>
        <taxon>Pseudomonadota</taxon>
        <taxon>Betaproteobacteria</taxon>
        <taxon>Burkholderiales</taxon>
        <taxon>Sphaerotilaceae</taxon>
        <taxon>Roseateles</taxon>
    </lineage>
</organism>
<name>A0ABU5DHX4_9BURK</name>
<dbReference type="RefSeq" id="WP_320423777.1">
    <property type="nucleotide sequence ID" value="NZ_JAXCLA010000004.1"/>
</dbReference>
<comment type="similarity">
    <text evidence="2">Belongs to the monovalent cation:proton antiporter 2 (CPA2) transporter (TC 2.A.37) family.</text>
</comment>
<dbReference type="InterPro" id="IPR006153">
    <property type="entry name" value="Cation/H_exchanger_TM"/>
</dbReference>
<evidence type="ECO:0000313" key="10">
    <source>
        <dbReference type="Proteomes" id="UP001285263"/>
    </source>
</evidence>
<evidence type="ECO:0000256" key="2">
    <source>
        <dbReference type="ARBA" id="ARBA00005551"/>
    </source>
</evidence>
<gene>
    <name evidence="9" type="ORF">SNE35_15300</name>
</gene>
<evidence type="ECO:0000256" key="5">
    <source>
        <dbReference type="ARBA" id="ARBA00022989"/>
    </source>
</evidence>